<comment type="caution">
    <text evidence="1">The sequence shown here is derived from an EMBL/GenBank/DDBJ whole genome shotgun (WGS) entry which is preliminary data.</text>
</comment>
<dbReference type="InterPro" id="IPR032466">
    <property type="entry name" value="Metal_Hydrolase"/>
</dbReference>
<accession>A0A543CVD4</accession>
<dbReference type="Proteomes" id="UP000316096">
    <property type="component" value="Unassembled WGS sequence"/>
</dbReference>
<organism evidence="1 2">
    <name type="scientific">Actinoallomurus bryophytorum</name>
    <dbReference type="NCBI Taxonomy" id="1490222"/>
    <lineage>
        <taxon>Bacteria</taxon>
        <taxon>Bacillati</taxon>
        <taxon>Actinomycetota</taxon>
        <taxon>Actinomycetes</taxon>
        <taxon>Streptosporangiales</taxon>
        <taxon>Thermomonosporaceae</taxon>
        <taxon>Actinoallomurus</taxon>
    </lineage>
</organism>
<proteinExistence type="predicted"/>
<protein>
    <recommendedName>
        <fullName evidence="3">Cytosolic protein</fullName>
    </recommendedName>
</protein>
<dbReference type="OrthoDB" id="9789440at2"/>
<keyword evidence="2" id="KW-1185">Reference proteome</keyword>
<dbReference type="RefSeq" id="WP_141960942.1">
    <property type="nucleotide sequence ID" value="NZ_VFOZ01000001.1"/>
</dbReference>
<dbReference type="Gene3D" id="3.20.20.140">
    <property type="entry name" value="Metal-dependent hydrolases"/>
    <property type="match status" value="1"/>
</dbReference>
<dbReference type="InterPro" id="IPR046249">
    <property type="entry name" value="DUF6282"/>
</dbReference>
<dbReference type="SUPFAM" id="SSF51556">
    <property type="entry name" value="Metallo-dependent hydrolases"/>
    <property type="match status" value="1"/>
</dbReference>
<dbReference type="AlphaFoldDB" id="A0A543CVD4"/>
<gene>
    <name evidence="1" type="ORF">FB559_6803</name>
</gene>
<evidence type="ECO:0000313" key="1">
    <source>
        <dbReference type="EMBL" id="TQM01060.1"/>
    </source>
</evidence>
<dbReference type="Pfam" id="PF19799">
    <property type="entry name" value="DUF6282"/>
    <property type="match status" value="1"/>
</dbReference>
<name>A0A543CVD4_9ACTN</name>
<reference evidence="1 2" key="1">
    <citation type="submission" date="2019-06" db="EMBL/GenBank/DDBJ databases">
        <title>Sequencing the genomes of 1000 actinobacteria strains.</title>
        <authorList>
            <person name="Klenk H.-P."/>
        </authorList>
    </citation>
    <scope>NUCLEOTIDE SEQUENCE [LARGE SCALE GENOMIC DNA]</scope>
    <source>
        <strain evidence="1 2">DSM 102200</strain>
    </source>
</reference>
<evidence type="ECO:0000313" key="2">
    <source>
        <dbReference type="Proteomes" id="UP000316096"/>
    </source>
</evidence>
<sequence>MTDAPSPPSDRARALVEGAYDTHIHVAPDVMKRRIDDVDLARRFADVGLAGFVLKSHYVPTAERAEVVRKVVPGVRALGAITLNGSVGGLNPSAVEIAGRQDARVVWMPTVDSRNQRDSRAQDPPGAKPPMWAALQDDLRAAGIEPPAVEVVDAAGAVTGAVRDVLTVVAKHGMTLATGHLNAQEIVAMAEAAFEAGVRCVVVTHPEFTSQRLPVDVQQRLADRGALLERCFTTPHTGKVSWRQLLDTIRAIGPEHSVLSSDLGQPFNPPVEDGLALMADTLLEDGFGEDEIRAMAVANTRRVAGEDSR</sequence>
<evidence type="ECO:0008006" key="3">
    <source>
        <dbReference type="Google" id="ProtNLM"/>
    </source>
</evidence>
<dbReference type="EMBL" id="VFOZ01000001">
    <property type="protein sequence ID" value="TQM01060.1"/>
    <property type="molecule type" value="Genomic_DNA"/>
</dbReference>